<keyword evidence="4 8" id="KW-0249">Electron transport</keyword>
<evidence type="ECO:0000256" key="1">
    <source>
        <dbReference type="ARBA" id="ARBA00001927"/>
    </source>
</evidence>
<evidence type="ECO:0000313" key="11">
    <source>
        <dbReference type="Proteomes" id="UP000199614"/>
    </source>
</evidence>
<dbReference type="AlphaFoldDB" id="A0A1I5FHM6"/>
<keyword evidence="11" id="KW-1185">Reference proteome</keyword>
<proteinExistence type="predicted"/>
<protein>
    <recommendedName>
        <fullName evidence="8">Ferredoxin</fullName>
    </recommendedName>
</protein>
<evidence type="ECO:0000256" key="7">
    <source>
        <dbReference type="ARBA" id="ARBA00023291"/>
    </source>
</evidence>
<evidence type="ECO:0000256" key="3">
    <source>
        <dbReference type="ARBA" id="ARBA00022723"/>
    </source>
</evidence>
<keyword evidence="2 8" id="KW-0813">Transport</keyword>
<keyword evidence="5 8" id="KW-0408">Iron</keyword>
<keyword evidence="3 8" id="KW-0479">Metal-binding</keyword>
<sequence length="64" mass="7067">MKVLLDYDLCEGHGECVIAAPEVFDLDDAGEKVVLLQEEPDEELREKVVEAVKICPIVALQLEG</sequence>
<comment type="cofactor">
    <cofactor evidence="1">
        <name>[3Fe-4S] cluster</name>
        <dbReference type="ChEBI" id="CHEBI:21137"/>
    </cofactor>
</comment>
<dbReference type="EMBL" id="FOUY01000038">
    <property type="protein sequence ID" value="SFO23240.1"/>
    <property type="molecule type" value="Genomic_DNA"/>
</dbReference>
<keyword evidence="6 8" id="KW-0411">Iron-sulfur</keyword>
<dbReference type="RefSeq" id="WP_093351918.1">
    <property type="nucleotide sequence ID" value="NZ_FOUY01000038.1"/>
</dbReference>
<evidence type="ECO:0000256" key="2">
    <source>
        <dbReference type="ARBA" id="ARBA00022448"/>
    </source>
</evidence>
<evidence type="ECO:0000256" key="6">
    <source>
        <dbReference type="ARBA" id="ARBA00023014"/>
    </source>
</evidence>
<organism evidence="10 11">
    <name type="scientific">Pseudonocardia ammonioxydans</name>
    <dbReference type="NCBI Taxonomy" id="260086"/>
    <lineage>
        <taxon>Bacteria</taxon>
        <taxon>Bacillati</taxon>
        <taxon>Actinomycetota</taxon>
        <taxon>Actinomycetes</taxon>
        <taxon>Pseudonocardiales</taxon>
        <taxon>Pseudonocardiaceae</taxon>
        <taxon>Pseudonocardia</taxon>
    </lineage>
</organism>
<dbReference type="PROSITE" id="PS51379">
    <property type="entry name" value="4FE4S_FER_2"/>
    <property type="match status" value="1"/>
</dbReference>
<dbReference type="Proteomes" id="UP000199614">
    <property type="component" value="Unassembled WGS sequence"/>
</dbReference>
<dbReference type="GO" id="GO:0005506">
    <property type="term" value="F:iron ion binding"/>
    <property type="evidence" value="ECO:0007669"/>
    <property type="project" value="UniProtKB-UniRule"/>
</dbReference>
<dbReference type="Pfam" id="PF13459">
    <property type="entry name" value="Fer4_15"/>
    <property type="match status" value="1"/>
</dbReference>
<keyword evidence="7" id="KW-0003">3Fe-4S</keyword>
<reference evidence="10 11" key="1">
    <citation type="submission" date="2016-10" db="EMBL/GenBank/DDBJ databases">
        <authorList>
            <person name="de Groot N.N."/>
        </authorList>
    </citation>
    <scope>NUCLEOTIDE SEQUENCE [LARGE SCALE GENOMIC DNA]</scope>
    <source>
        <strain evidence="10 11">CGMCC 4.1877</strain>
    </source>
</reference>
<dbReference type="InterPro" id="IPR001080">
    <property type="entry name" value="3Fe4S_ferredoxin"/>
</dbReference>
<dbReference type="GO" id="GO:0051538">
    <property type="term" value="F:3 iron, 4 sulfur cluster binding"/>
    <property type="evidence" value="ECO:0007669"/>
    <property type="project" value="UniProtKB-KW"/>
</dbReference>
<dbReference type="PANTHER" id="PTHR36923:SF3">
    <property type="entry name" value="FERREDOXIN"/>
    <property type="match status" value="1"/>
</dbReference>
<evidence type="ECO:0000256" key="4">
    <source>
        <dbReference type="ARBA" id="ARBA00022982"/>
    </source>
</evidence>
<evidence type="ECO:0000313" key="10">
    <source>
        <dbReference type="EMBL" id="SFO23240.1"/>
    </source>
</evidence>
<accession>A0A1I5FHM6</accession>
<gene>
    <name evidence="10" type="ORF">SAMN05216207_103824</name>
</gene>
<dbReference type="GO" id="GO:0009055">
    <property type="term" value="F:electron transfer activity"/>
    <property type="evidence" value="ECO:0007669"/>
    <property type="project" value="UniProtKB-UniRule"/>
</dbReference>
<evidence type="ECO:0000256" key="5">
    <source>
        <dbReference type="ARBA" id="ARBA00023004"/>
    </source>
</evidence>
<dbReference type="SUPFAM" id="SSF54862">
    <property type="entry name" value="4Fe-4S ferredoxins"/>
    <property type="match status" value="1"/>
</dbReference>
<name>A0A1I5FHM6_PSUAM</name>
<dbReference type="Gene3D" id="3.30.70.20">
    <property type="match status" value="1"/>
</dbReference>
<dbReference type="InterPro" id="IPR017896">
    <property type="entry name" value="4Fe4S_Fe-S-bd"/>
</dbReference>
<evidence type="ECO:0000256" key="8">
    <source>
        <dbReference type="RuleBase" id="RU368020"/>
    </source>
</evidence>
<dbReference type="PANTHER" id="PTHR36923">
    <property type="entry name" value="FERREDOXIN"/>
    <property type="match status" value="1"/>
</dbReference>
<dbReference type="OrthoDB" id="3215002at2"/>
<feature type="domain" description="4Fe-4S ferredoxin-type" evidence="9">
    <location>
        <begin position="1"/>
        <end position="29"/>
    </location>
</feature>
<dbReference type="PRINTS" id="PR00352">
    <property type="entry name" value="3FE4SFRDOXIN"/>
</dbReference>
<dbReference type="STRING" id="260086.SAMN05216207_103824"/>
<dbReference type="InterPro" id="IPR051269">
    <property type="entry name" value="Fe-S_cluster_ET"/>
</dbReference>
<evidence type="ECO:0000259" key="9">
    <source>
        <dbReference type="PROSITE" id="PS51379"/>
    </source>
</evidence>
<comment type="function">
    <text evidence="8">Ferredoxins are iron-sulfur proteins that transfer electrons in a wide variety of metabolic reactions.</text>
</comment>